<dbReference type="InterPro" id="IPR018247">
    <property type="entry name" value="EF_Hand_1_Ca_BS"/>
</dbReference>
<dbReference type="RefSeq" id="WP_058744951.1">
    <property type="nucleotide sequence ID" value="NZ_LDTF01000024.1"/>
</dbReference>
<dbReference type="GO" id="GO:0016301">
    <property type="term" value="F:kinase activity"/>
    <property type="evidence" value="ECO:0007669"/>
    <property type="project" value="UniProtKB-KW"/>
</dbReference>
<evidence type="ECO:0000313" key="3">
    <source>
        <dbReference type="EMBL" id="KTT99553.1"/>
    </source>
</evidence>
<accession>A0A147IVK9</accession>
<dbReference type="SUPFAM" id="SSF47473">
    <property type="entry name" value="EF-hand"/>
    <property type="match status" value="1"/>
</dbReference>
<dbReference type="EMBL" id="LDTF01000024">
    <property type="protein sequence ID" value="KTT99553.1"/>
    <property type="molecule type" value="Genomic_DNA"/>
</dbReference>
<dbReference type="Proteomes" id="UP000073923">
    <property type="component" value="Unassembled WGS sequence"/>
</dbReference>
<dbReference type="AlphaFoldDB" id="A0A147IVK9"/>
<comment type="caution">
    <text evidence="3">The sequence shown here is derived from an EMBL/GenBank/DDBJ whole genome shotgun (WGS) entry which is preliminary data.</text>
</comment>
<organism evidence="3 4">
    <name type="scientific">Sphingomonas yabuuchiae</name>
    <dbReference type="NCBI Taxonomy" id="172044"/>
    <lineage>
        <taxon>Bacteria</taxon>
        <taxon>Pseudomonadati</taxon>
        <taxon>Pseudomonadota</taxon>
        <taxon>Alphaproteobacteria</taxon>
        <taxon>Sphingomonadales</taxon>
        <taxon>Sphingomonadaceae</taxon>
        <taxon>Sphingomonas</taxon>
    </lineage>
</organism>
<dbReference type="InterPro" id="IPR002048">
    <property type="entry name" value="EF_hand_dom"/>
</dbReference>
<dbReference type="Pfam" id="PF13202">
    <property type="entry name" value="EF-hand_5"/>
    <property type="match status" value="2"/>
</dbReference>
<evidence type="ECO:0000313" key="4">
    <source>
        <dbReference type="Proteomes" id="UP000073923"/>
    </source>
</evidence>
<feature type="compositionally biased region" description="Low complexity" evidence="1">
    <location>
        <begin position="33"/>
        <end position="43"/>
    </location>
</feature>
<reference evidence="3 4" key="1">
    <citation type="journal article" date="2016" name="Front. Microbiol.">
        <title>Genomic Resource of Rice Seed Associated Bacteria.</title>
        <authorList>
            <person name="Midha S."/>
            <person name="Bansal K."/>
            <person name="Sharma S."/>
            <person name="Kumar N."/>
            <person name="Patil P.P."/>
            <person name="Chaudhry V."/>
            <person name="Patil P.B."/>
        </authorList>
    </citation>
    <scope>NUCLEOTIDE SEQUENCE [LARGE SCALE GENOMIC DNA]</scope>
    <source>
        <strain evidence="3 4">NS355</strain>
    </source>
</reference>
<gene>
    <name evidence="3" type="ORF">NS355_06415</name>
</gene>
<feature type="compositionally biased region" description="Basic and acidic residues" evidence="1">
    <location>
        <begin position="57"/>
        <end position="71"/>
    </location>
</feature>
<keyword evidence="3" id="KW-0808">Transferase</keyword>
<sequence>MWRYLAGGLGTLVLVGAGLFLWGSRPDTPSPLPAASAATADSPQTTEDDAPLPEASARTREQKRFDRYDKDRDGTITREEYLAARRKAYAKLDRDGDGKLSFDEWAIKATTKFATADRDKSGAMNAAEFATTAVKRRPAVRRDCPPVRTAPVEAQEAGPAEEN</sequence>
<evidence type="ECO:0000259" key="2">
    <source>
        <dbReference type="PROSITE" id="PS50222"/>
    </source>
</evidence>
<dbReference type="PROSITE" id="PS00018">
    <property type="entry name" value="EF_HAND_1"/>
    <property type="match status" value="3"/>
</dbReference>
<dbReference type="OrthoDB" id="7391686at2"/>
<keyword evidence="3" id="KW-0418">Kinase</keyword>
<dbReference type="CDD" id="cd00051">
    <property type="entry name" value="EFh"/>
    <property type="match status" value="1"/>
</dbReference>
<name>A0A147IVK9_9SPHN</name>
<feature type="domain" description="EF-hand" evidence="2">
    <location>
        <begin position="56"/>
        <end position="91"/>
    </location>
</feature>
<dbReference type="InterPro" id="IPR011992">
    <property type="entry name" value="EF-hand-dom_pair"/>
</dbReference>
<protein>
    <submittedName>
        <fullName evidence="3">Histidine kinase</fullName>
    </submittedName>
</protein>
<dbReference type="GO" id="GO:0005509">
    <property type="term" value="F:calcium ion binding"/>
    <property type="evidence" value="ECO:0007669"/>
    <property type="project" value="InterPro"/>
</dbReference>
<feature type="region of interest" description="Disordered" evidence="1">
    <location>
        <begin position="135"/>
        <end position="163"/>
    </location>
</feature>
<feature type="region of interest" description="Disordered" evidence="1">
    <location>
        <begin position="30"/>
        <end position="71"/>
    </location>
</feature>
<evidence type="ECO:0000256" key="1">
    <source>
        <dbReference type="SAM" id="MobiDB-lite"/>
    </source>
</evidence>
<dbReference type="Gene3D" id="1.10.238.10">
    <property type="entry name" value="EF-hand"/>
    <property type="match status" value="2"/>
</dbReference>
<dbReference type="PROSITE" id="PS50222">
    <property type="entry name" value="EF_HAND_2"/>
    <property type="match status" value="1"/>
</dbReference>
<proteinExistence type="predicted"/>